<dbReference type="RefSeq" id="WP_206559726.1">
    <property type="nucleotide sequence ID" value="NZ_JAFKCZ010000004.1"/>
</dbReference>
<evidence type="ECO:0000313" key="2">
    <source>
        <dbReference type="Proteomes" id="UP000664303"/>
    </source>
</evidence>
<name>A0A939DDQ2_9GAMM</name>
<dbReference type="AlphaFoldDB" id="A0A939DDQ2"/>
<gene>
    <name evidence="1" type="ORF">JYP50_06790</name>
</gene>
<dbReference type="EMBL" id="JAFKCZ010000004">
    <property type="protein sequence ID" value="MBN7796288.1"/>
    <property type="molecule type" value="Genomic_DNA"/>
</dbReference>
<dbReference type="Proteomes" id="UP000664303">
    <property type="component" value="Unassembled WGS sequence"/>
</dbReference>
<comment type="caution">
    <text evidence="1">The sequence shown here is derived from an EMBL/GenBank/DDBJ whole genome shotgun (WGS) entry which is preliminary data.</text>
</comment>
<protein>
    <submittedName>
        <fullName evidence="1">Uncharacterized protein</fullName>
    </submittedName>
</protein>
<organism evidence="1 2">
    <name type="scientific">Parahaliea mediterranea</name>
    <dbReference type="NCBI Taxonomy" id="651086"/>
    <lineage>
        <taxon>Bacteria</taxon>
        <taxon>Pseudomonadati</taxon>
        <taxon>Pseudomonadota</taxon>
        <taxon>Gammaproteobacteria</taxon>
        <taxon>Cellvibrionales</taxon>
        <taxon>Halieaceae</taxon>
        <taxon>Parahaliea</taxon>
    </lineage>
</organism>
<keyword evidence="2" id="KW-1185">Reference proteome</keyword>
<proteinExistence type="predicted"/>
<dbReference type="PROSITE" id="PS51257">
    <property type="entry name" value="PROKAR_LIPOPROTEIN"/>
    <property type="match status" value="1"/>
</dbReference>
<reference evidence="1" key="1">
    <citation type="submission" date="2021-02" db="EMBL/GenBank/DDBJ databases">
        <title>PHA producing bacteria isolated from coastal sediment in Guangdong, Shenzhen.</title>
        <authorList>
            <person name="Zheng W."/>
            <person name="Yu S."/>
            <person name="Huang Y."/>
        </authorList>
    </citation>
    <scope>NUCLEOTIDE SEQUENCE</scope>
    <source>
        <strain evidence="1">TN14-10</strain>
    </source>
</reference>
<sequence>MKKYLGFGSLFVVFLIVSACGTVSVSSNPKQKISRDAKITVVAPTSDDQNITGQIEHLLLSHGFSVTSESVGRTQIEYRESEIRTEQTTSRSGSVGVVTRLPTELILRFSYNAYFDVFYWSFTRFNGTVVDLEDGKVIASVSFSGDKSVTAVLTDFTNQLGAMAQ</sequence>
<accession>A0A939DDQ2</accession>
<evidence type="ECO:0000313" key="1">
    <source>
        <dbReference type="EMBL" id="MBN7796288.1"/>
    </source>
</evidence>